<dbReference type="SUPFAM" id="SSF56235">
    <property type="entry name" value="N-terminal nucleophile aminohydrolases (Ntn hydrolases)"/>
    <property type="match status" value="1"/>
</dbReference>
<dbReference type="GO" id="GO:0006487">
    <property type="term" value="P:protein N-linked glycosylation"/>
    <property type="evidence" value="ECO:0007669"/>
    <property type="project" value="TreeGrafter"/>
</dbReference>
<dbReference type="Gene3D" id="3.40.50.10490">
    <property type="entry name" value="Glucose-6-phosphate isomerase like protein, domain 1"/>
    <property type="match status" value="2"/>
</dbReference>
<feature type="domain" description="SIS" evidence="8">
    <location>
        <begin position="463"/>
        <end position="610"/>
    </location>
</feature>
<dbReference type="InterPro" id="IPR046348">
    <property type="entry name" value="SIS_dom_sf"/>
</dbReference>
<dbReference type="PROSITE" id="PS51464">
    <property type="entry name" value="SIS"/>
    <property type="match status" value="2"/>
</dbReference>
<dbReference type="InterPro" id="IPR029055">
    <property type="entry name" value="Ntn_hydrolases_N"/>
</dbReference>
<evidence type="ECO:0000256" key="4">
    <source>
        <dbReference type="ARBA" id="ARBA00022679"/>
    </source>
</evidence>
<feature type="domain" description="Glutamine amidotransferase type-2" evidence="7">
    <location>
        <begin position="102"/>
        <end position="380"/>
    </location>
</feature>
<dbReference type="SUPFAM" id="SSF53697">
    <property type="entry name" value="SIS domain"/>
    <property type="match status" value="1"/>
</dbReference>
<dbReference type="GO" id="GO:0004360">
    <property type="term" value="F:glutamine-fructose-6-phosphate transaminase (isomerizing) activity"/>
    <property type="evidence" value="ECO:0007669"/>
    <property type="project" value="UniProtKB-EC"/>
</dbReference>
<dbReference type="AlphaFoldDB" id="A0A381RC71"/>
<dbReference type="Gene3D" id="3.60.20.10">
    <property type="entry name" value="Glutamine Phosphoribosylpyrophosphate, subunit 1, domain 1"/>
    <property type="match status" value="1"/>
</dbReference>
<feature type="domain" description="SIS" evidence="8">
    <location>
        <begin position="638"/>
        <end position="784"/>
    </location>
</feature>
<evidence type="ECO:0000259" key="7">
    <source>
        <dbReference type="PROSITE" id="PS51278"/>
    </source>
</evidence>
<dbReference type="InterPro" id="IPR001347">
    <property type="entry name" value="SIS_dom"/>
</dbReference>
<comment type="catalytic activity">
    <reaction evidence="1">
        <text>D-fructose 6-phosphate + L-glutamine = D-glucosamine 6-phosphate + L-glutamate</text>
        <dbReference type="Rhea" id="RHEA:13237"/>
        <dbReference type="ChEBI" id="CHEBI:29985"/>
        <dbReference type="ChEBI" id="CHEBI:58359"/>
        <dbReference type="ChEBI" id="CHEBI:58725"/>
        <dbReference type="ChEBI" id="CHEBI:61527"/>
        <dbReference type="EC" id="2.6.1.16"/>
    </reaction>
</comment>
<evidence type="ECO:0000256" key="2">
    <source>
        <dbReference type="ARBA" id="ARBA00012916"/>
    </source>
</evidence>
<protein>
    <recommendedName>
        <fullName evidence="2">glutamine--fructose-6-phosphate transaminase (isomerizing)</fullName>
        <ecNumber evidence="2">2.6.1.16</ecNumber>
    </recommendedName>
</protein>
<dbReference type="PANTHER" id="PTHR10937:SF0">
    <property type="entry name" value="GLUTAMINE--FRUCTOSE-6-PHOSPHATE TRANSAMINASE (ISOMERIZING)"/>
    <property type="match status" value="1"/>
</dbReference>
<dbReference type="GO" id="GO:0006047">
    <property type="term" value="P:UDP-N-acetylglucosamine metabolic process"/>
    <property type="evidence" value="ECO:0007669"/>
    <property type="project" value="TreeGrafter"/>
</dbReference>
<organism evidence="9">
    <name type="scientific">marine metagenome</name>
    <dbReference type="NCBI Taxonomy" id="408172"/>
    <lineage>
        <taxon>unclassified sequences</taxon>
        <taxon>metagenomes</taxon>
        <taxon>ecological metagenomes</taxon>
    </lineage>
</organism>
<dbReference type="GO" id="GO:0097367">
    <property type="term" value="F:carbohydrate derivative binding"/>
    <property type="evidence" value="ECO:0007669"/>
    <property type="project" value="InterPro"/>
</dbReference>
<keyword evidence="6" id="KW-0315">Glutamine amidotransferase</keyword>
<dbReference type="PANTHER" id="PTHR10937">
    <property type="entry name" value="GLUCOSAMINE--FRUCTOSE-6-PHOSPHATE AMINOTRANSFERASE, ISOMERIZING"/>
    <property type="match status" value="1"/>
</dbReference>
<dbReference type="InterPro" id="IPR035466">
    <property type="entry name" value="GlmS/AgaS_SIS"/>
</dbReference>
<dbReference type="Pfam" id="PF01380">
    <property type="entry name" value="SIS"/>
    <property type="match status" value="1"/>
</dbReference>
<evidence type="ECO:0000256" key="6">
    <source>
        <dbReference type="ARBA" id="ARBA00022962"/>
    </source>
</evidence>
<keyword evidence="4" id="KW-0808">Transferase</keyword>
<accession>A0A381RC71</accession>
<evidence type="ECO:0000256" key="5">
    <source>
        <dbReference type="ARBA" id="ARBA00022737"/>
    </source>
</evidence>
<evidence type="ECO:0000259" key="8">
    <source>
        <dbReference type="PROSITE" id="PS51464"/>
    </source>
</evidence>
<reference evidence="9" key="1">
    <citation type="submission" date="2018-05" db="EMBL/GenBank/DDBJ databases">
        <authorList>
            <person name="Lanie J.A."/>
            <person name="Ng W.-L."/>
            <person name="Kazmierczak K.M."/>
            <person name="Andrzejewski T.M."/>
            <person name="Davidsen T.M."/>
            <person name="Wayne K.J."/>
            <person name="Tettelin H."/>
            <person name="Glass J.I."/>
            <person name="Rusch D."/>
            <person name="Podicherti R."/>
            <person name="Tsui H.-C.T."/>
            <person name="Winkler M.E."/>
        </authorList>
    </citation>
    <scope>NUCLEOTIDE SEQUENCE</scope>
</reference>
<proteinExistence type="predicted"/>
<dbReference type="Pfam" id="PF13522">
    <property type="entry name" value="GATase_6"/>
    <property type="match status" value="1"/>
</dbReference>
<name>A0A381RC71_9ZZZZ</name>
<sequence>MITETKKAADVLAAIDQELRTLPGIRMLVFDRPAALVVAGEMERARGALTNIDSRLDQLTVDTETLNSALVEVRDALWAIERDRLRNAEAIIDLAQGAPQQSALPGLMSIQTALSAIDRLEVRGRDSAGLQVFVTNHGLPNQALKGSRFSDPVLRSGATRNLGDHVSFVYKNAAEIGELGDNSNALRTAIRSDELLHQALAGSSSEVVVLGHTRWASVGVISEPNAHPLDSQESDNDNRSYVAAVLNGDIDNYADLIDLHNLDIAAEITTDAKIVPTLVSRKLATGSENIEAFRTTVSTFEGSMAIASHCTNEPHKLSLALRGSGQAIYVGIADNAFVVASEPYGVVEEASEWLRMDGETPANPKRPISTAGQVLELDASLAGTVEGITRLAYDGTELPVKQAEIRNADITTRDIDRGDAPHYLLKEIEEAPQSVHKTLRGRITDVDGEPRVQLGSEAIPPAVKSALTARSIRRIIAIGQGTAAVAARAIPQFLNPLLKETELIAESQLATELSGFSMTDDMSDTLVIAVSQSGTTTDTNRTVDLVRQRGGHVIAIVNRRGSDLTDKADGVIYTSDGRDVEMSVASTKAFYAQVVAAALLSSAIADIIDVDRDRTGLVEALRQLPDSMRHVLASRPAIAEAARRHAPQKRYWAVVGNGPNRIAANEVRIKLSELCYKAIPEDGTEDKKHIDLSSEPLIFVCATGLSGSNADDVAKEVAIYRAHKATAIVVANENESRFGAATELLTVPHLHPALDFILATIVGHLFGYEAALAIDAQAMPLREMRASLERTIADGVLLDGAFEQLQTELLASNNRFLDGLRTGAYDGHLEASTAAKLITILRYGTGIASLDSYQIEVGKVGRPGVVIDDLNAALTKAIDELTRPVDAIKHQAKTVTVGISRSDESLLTSDLAKATLDTGTPRDRLSYRELRTLAALDSAVAEITGWTRYRIEGDVEQDATIQVVDRGGIATGIASRTDMNPTLRGGKHRAAFEREIMVGVGSDGRSVIHIPEVKDNQTTGLTLLHCRFHERLPSTTVRAIMQGYRGRYGALKDAVTESQPSFRDDILATLDVVQLLTLPVYVLAEHWTS</sequence>
<keyword evidence="3" id="KW-0032">Aminotransferase</keyword>
<dbReference type="CDD" id="cd05008">
    <property type="entry name" value="SIS_GlmS_GlmD_1"/>
    <property type="match status" value="1"/>
</dbReference>
<keyword evidence="5" id="KW-0677">Repeat</keyword>
<dbReference type="EC" id="2.6.1.16" evidence="2"/>
<dbReference type="GO" id="GO:0006002">
    <property type="term" value="P:fructose 6-phosphate metabolic process"/>
    <property type="evidence" value="ECO:0007669"/>
    <property type="project" value="TreeGrafter"/>
</dbReference>
<evidence type="ECO:0000256" key="1">
    <source>
        <dbReference type="ARBA" id="ARBA00001031"/>
    </source>
</evidence>
<gene>
    <name evidence="9" type="ORF">METZ01_LOCUS42219</name>
</gene>
<evidence type="ECO:0000256" key="3">
    <source>
        <dbReference type="ARBA" id="ARBA00022576"/>
    </source>
</evidence>
<dbReference type="EMBL" id="UINC01001816">
    <property type="protein sequence ID" value="SUZ89365.1"/>
    <property type="molecule type" value="Genomic_DNA"/>
</dbReference>
<dbReference type="PROSITE" id="PS51278">
    <property type="entry name" value="GATASE_TYPE_2"/>
    <property type="match status" value="1"/>
</dbReference>
<evidence type="ECO:0000313" key="9">
    <source>
        <dbReference type="EMBL" id="SUZ89365.1"/>
    </source>
</evidence>
<dbReference type="InterPro" id="IPR017932">
    <property type="entry name" value="GATase_2_dom"/>
</dbReference>